<dbReference type="Proteomes" id="UP000501346">
    <property type="component" value="Chromosome ScIV"/>
</dbReference>
<name>A0A6C1DP03_SACPS</name>
<dbReference type="EMBL" id="CP048985">
    <property type="protein sequence ID" value="QID78762.1"/>
    <property type="molecule type" value="Genomic_DNA"/>
</dbReference>
<dbReference type="OrthoDB" id="4038608at2759"/>
<evidence type="ECO:0000313" key="1">
    <source>
        <dbReference type="EMBL" id="QID78762.1"/>
    </source>
</evidence>
<keyword evidence="2" id="KW-1185">Reference proteome</keyword>
<evidence type="ECO:0000313" key="2">
    <source>
        <dbReference type="Proteomes" id="UP000501346"/>
    </source>
</evidence>
<gene>
    <name evidence="1" type="ORF">GRS66_000983</name>
</gene>
<dbReference type="AlphaFoldDB" id="A0A6C1DP03"/>
<reference evidence="1 2" key="1">
    <citation type="journal article" date="2019" name="BMC Genomics">
        <title>Chromosome level assembly and comparative genome analysis confirm lager-brewing yeasts originated from a single hybridization.</title>
        <authorList>
            <person name="Salazar A.N."/>
            <person name="Gorter de Vries A.R."/>
            <person name="van den Broek M."/>
            <person name="Brouwers N."/>
            <person name="de la Torre Cortes P."/>
            <person name="Kuijpers N.G.A."/>
            <person name="Daran J.G."/>
            <person name="Abeel T."/>
        </authorList>
    </citation>
    <scope>NUCLEOTIDE SEQUENCE [LARGE SCALE GENOMIC DNA]</scope>
    <source>
        <strain evidence="1 2">CBS 1483</strain>
    </source>
</reference>
<accession>A0A6C1DP03</accession>
<organism evidence="1 2">
    <name type="scientific">Saccharomyces pastorianus</name>
    <name type="common">Lager yeast</name>
    <name type="synonym">Saccharomyces cerevisiae x Saccharomyces eubayanus</name>
    <dbReference type="NCBI Taxonomy" id="27292"/>
    <lineage>
        <taxon>Eukaryota</taxon>
        <taxon>Fungi</taxon>
        <taxon>Dikarya</taxon>
        <taxon>Ascomycota</taxon>
        <taxon>Saccharomycotina</taxon>
        <taxon>Saccharomycetes</taxon>
        <taxon>Saccharomycetales</taxon>
        <taxon>Saccharomycetaceae</taxon>
        <taxon>Saccharomyces</taxon>
    </lineage>
</organism>
<proteinExistence type="predicted"/>
<sequence length="373" mass="43790">MGYILTGYSSRHDKRKKHALPLHRYASSSINLQHHVHLLETRVSSKRPISEDQRTIRLPAKKLRHHQKLTLQDLPVEIIQHIFVFTKGEPSMVTLNRFFYSCLKPSFSLLSKIMWEKYLFDPLEFGVSNIKAYSRNIVIPTLFEHETFFRLLLDHHPILLKNISHFLPRKHYQDMQNGDFDTSKELDLCSMNTEDTSKEDFPKNFYNNMHIFLTRRECVKSLGNHFTLKNPYDVISPFIEWFFQGIDMQGTDLSPKFTFVSLFESIDLILYVSGSTVQKLASIEPLTTVIFLLYFTYADSLGSLNFEFFLQNRSRLQLIEKFILKYYYNPSLTENELLSDSTIWDLLRRVSDLKLIDLVVKCGGRPQYGVMFA</sequence>
<protein>
    <submittedName>
        <fullName evidence="1">Uncharacterized protein</fullName>
    </submittedName>
</protein>